<sequence>MLEHAKPDQLVELVLPYLWVALVDGVSRRTCARTRA</sequence>
<dbReference type="Proteomes" id="UP000591537">
    <property type="component" value="Unassembled WGS sequence"/>
</dbReference>
<gene>
    <name evidence="1" type="ORF">HNR57_006902</name>
</gene>
<accession>A0A7W9TIG6</accession>
<evidence type="ECO:0000313" key="2">
    <source>
        <dbReference type="Proteomes" id="UP000591537"/>
    </source>
</evidence>
<comment type="caution">
    <text evidence="1">The sequence shown here is derived from an EMBL/GenBank/DDBJ whole genome shotgun (WGS) entry which is preliminary data.</text>
</comment>
<evidence type="ECO:0000313" key="1">
    <source>
        <dbReference type="EMBL" id="MBB6080951.1"/>
    </source>
</evidence>
<dbReference type="AlphaFoldDB" id="A0A7W9TIG6"/>
<keyword evidence="2" id="KW-1185">Reference proteome</keyword>
<organism evidence="1 2">
    <name type="scientific">Streptomyces paradoxus</name>
    <dbReference type="NCBI Taxonomy" id="66375"/>
    <lineage>
        <taxon>Bacteria</taxon>
        <taxon>Bacillati</taxon>
        <taxon>Actinomycetota</taxon>
        <taxon>Actinomycetes</taxon>
        <taxon>Kitasatosporales</taxon>
        <taxon>Streptomycetaceae</taxon>
        <taxon>Streptomyces</taxon>
    </lineage>
</organism>
<reference evidence="1 2" key="1">
    <citation type="submission" date="2020-08" db="EMBL/GenBank/DDBJ databases">
        <title>Genomic Encyclopedia of Type Strains, Phase IV (KMG-IV): sequencing the most valuable type-strain genomes for metagenomic binning, comparative biology and taxonomic classification.</title>
        <authorList>
            <person name="Goeker M."/>
        </authorList>
    </citation>
    <scope>NUCLEOTIDE SEQUENCE [LARGE SCALE GENOMIC DNA]</scope>
    <source>
        <strain evidence="1 2">DSM 43350</strain>
    </source>
</reference>
<name>A0A7W9TIG6_9ACTN</name>
<protein>
    <submittedName>
        <fullName evidence="1">Uncharacterized protein</fullName>
    </submittedName>
</protein>
<proteinExistence type="predicted"/>
<dbReference type="EMBL" id="JACHGV010000015">
    <property type="protein sequence ID" value="MBB6080951.1"/>
    <property type="molecule type" value="Genomic_DNA"/>
</dbReference>